<evidence type="ECO:0000256" key="1">
    <source>
        <dbReference type="SAM" id="SignalP"/>
    </source>
</evidence>
<reference evidence="4" key="1">
    <citation type="submission" date="2018-08" db="EMBL/GenBank/DDBJ databases">
        <title>Mucilaginibacter sp. MYSH2.</title>
        <authorList>
            <person name="Seo T."/>
        </authorList>
    </citation>
    <scope>NUCLEOTIDE SEQUENCE [LARGE SCALE GENOMIC DNA]</scope>
    <source>
        <strain evidence="4">KIRAN</strain>
    </source>
</reference>
<dbReference type="RefSeq" id="WP_119431894.1">
    <property type="nucleotide sequence ID" value="NZ_QWGE01000003.1"/>
</dbReference>
<dbReference type="OrthoDB" id="947434at2"/>
<sequence length="193" mass="21034">MKKTLLLFAFMLATVFAAQAQLHLGVRAGANYSGLTGDEAPQTDRLFRFHAGITSKFFLTEDQFFAIQPELLFSQKGGESKDDNVKTKISYLDVPVLGHINAGPIYFEAGPQVSFRVGGDIEVGGTNVDDDLDQFKSTSFGYAAGVGFAATSLGLNIGVRYNGDFSQLNDDDNAPEYRNSVFMLTLAYMFPGR</sequence>
<keyword evidence="4" id="KW-1185">Reference proteome</keyword>
<dbReference type="AlphaFoldDB" id="A0A399RZQ5"/>
<dbReference type="EMBL" id="QWGE01000003">
    <property type="protein sequence ID" value="RIJ37236.1"/>
    <property type="molecule type" value="Genomic_DNA"/>
</dbReference>
<protein>
    <submittedName>
        <fullName evidence="3">PorT family protein</fullName>
    </submittedName>
</protein>
<dbReference type="Proteomes" id="UP000266005">
    <property type="component" value="Unassembled WGS sequence"/>
</dbReference>
<comment type="caution">
    <text evidence="3">The sequence shown here is derived from an EMBL/GenBank/DDBJ whole genome shotgun (WGS) entry which is preliminary data.</text>
</comment>
<feature type="domain" description="Outer membrane protein beta-barrel" evidence="2">
    <location>
        <begin position="18"/>
        <end position="161"/>
    </location>
</feature>
<dbReference type="Pfam" id="PF13568">
    <property type="entry name" value="OMP_b-brl_2"/>
    <property type="match status" value="1"/>
</dbReference>
<organism evidence="3 4">
    <name type="scientific">Pontibacter oryzae</name>
    <dbReference type="NCBI Taxonomy" id="2304593"/>
    <lineage>
        <taxon>Bacteria</taxon>
        <taxon>Pseudomonadati</taxon>
        <taxon>Bacteroidota</taxon>
        <taxon>Cytophagia</taxon>
        <taxon>Cytophagales</taxon>
        <taxon>Hymenobacteraceae</taxon>
        <taxon>Pontibacter</taxon>
    </lineage>
</organism>
<dbReference type="InterPro" id="IPR025665">
    <property type="entry name" value="Beta-barrel_OMP_2"/>
</dbReference>
<evidence type="ECO:0000259" key="2">
    <source>
        <dbReference type="Pfam" id="PF13568"/>
    </source>
</evidence>
<accession>A0A399RZQ5</accession>
<proteinExistence type="predicted"/>
<gene>
    <name evidence="3" type="ORF">D1627_08820</name>
</gene>
<evidence type="ECO:0000313" key="4">
    <source>
        <dbReference type="Proteomes" id="UP000266005"/>
    </source>
</evidence>
<keyword evidence="1" id="KW-0732">Signal</keyword>
<name>A0A399RZQ5_9BACT</name>
<feature type="signal peptide" evidence="1">
    <location>
        <begin position="1"/>
        <end position="20"/>
    </location>
</feature>
<feature type="chain" id="PRO_5017452730" evidence="1">
    <location>
        <begin position="21"/>
        <end position="193"/>
    </location>
</feature>
<evidence type="ECO:0000313" key="3">
    <source>
        <dbReference type="EMBL" id="RIJ37236.1"/>
    </source>
</evidence>